<dbReference type="Proteomes" id="UP001165074">
    <property type="component" value="Unassembled WGS sequence"/>
</dbReference>
<gene>
    <name evidence="2" type="ORF">Airi02_016260</name>
</gene>
<proteinExistence type="predicted"/>
<feature type="compositionally biased region" description="Basic and acidic residues" evidence="1">
    <location>
        <begin position="63"/>
        <end position="74"/>
    </location>
</feature>
<organism evidence="2 3">
    <name type="scientific">Actinoallomurus iriomotensis</name>
    <dbReference type="NCBI Taxonomy" id="478107"/>
    <lineage>
        <taxon>Bacteria</taxon>
        <taxon>Bacillati</taxon>
        <taxon>Actinomycetota</taxon>
        <taxon>Actinomycetes</taxon>
        <taxon>Streptosporangiales</taxon>
        <taxon>Thermomonosporaceae</taxon>
        <taxon>Actinoallomurus</taxon>
    </lineage>
</organism>
<protein>
    <submittedName>
        <fullName evidence="2">Uncharacterized protein</fullName>
    </submittedName>
</protein>
<sequence length="127" mass="14757">MLIVGGVRKSEQGDFLGRMHRVPFVDQWPHVTRKIRAGGERDRTTGRHRRAITRRVGRTRHAAARDENHRKETACQRPHHRQPLCDPSLGYMHVMHTRNPGVNDKFQVRYLCPGITMTPNMPDMQES</sequence>
<name>A0A9W6S0U2_9ACTN</name>
<evidence type="ECO:0000313" key="2">
    <source>
        <dbReference type="EMBL" id="GLY83697.1"/>
    </source>
</evidence>
<comment type="caution">
    <text evidence="2">The sequence shown here is derived from an EMBL/GenBank/DDBJ whole genome shotgun (WGS) entry which is preliminary data.</text>
</comment>
<dbReference type="EMBL" id="BSTK01000002">
    <property type="protein sequence ID" value="GLY83697.1"/>
    <property type="molecule type" value="Genomic_DNA"/>
</dbReference>
<accession>A0A9W6S0U2</accession>
<evidence type="ECO:0000256" key="1">
    <source>
        <dbReference type="SAM" id="MobiDB-lite"/>
    </source>
</evidence>
<dbReference type="AlphaFoldDB" id="A0A9W6S0U2"/>
<reference evidence="2" key="1">
    <citation type="submission" date="2023-03" db="EMBL/GenBank/DDBJ databases">
        <title>Actinoallomurus iriomotensis NBRC 103684.</title>
        <authorList>
            <person name="Ichikawa N."/>
            <person name="Sato H."/>
            <person name="Tonouchi N."/>
        </authorList>
    </citation>
    <scope>NUCLEOTIDE SEQUENCE</scope>
    <source>
        <strain evidence="2">NBRC 103684</strain>
    </source>
</reference>
<feature type="region of interest" description="Disordered" evidence="1">
    <location>
        <begin position="55"/>
        <end position="81"/>
    </location>
</feature>
<evidence type="ECO:0000313" key="3">
    <source>
        <dbReference type="Proteomes" id="UP001165074"/>
    </source>
</evidence>
<keyword evidence="3" id="KW-1185">Reference proteome</keyword>